<keyword evidence="1" id="KW-0862">Zinc</keyword>
<evidence type="ECO:0000313" key="4">
    <source>
        <dbReference type="EMBL" id="KAH7123934.1"/>
    </source>
</evidence>
<feature type="compositionally biased region" description="Low complexity" evidence="2">
    <location>
        <begin position="140"/>
        <end position="152"/>
    </location>
</feature>
<feature type="compositionally biased region" description="Polar residues" evidence="2">
    <location>
        <begin position="93"/>
        <end position="110"/>
    </location>
</feature>
<keyword evidence="1" id="KW-0479">Metal-binding</keyword>
<dbReference type="EMBL" id="JAGMWT010000008">
    <property type="protein sequence ID" value="KAH7123934.1"/>
    <property type="molecule type" value="Genomic_DNA"/>
</dbReference>
<feature type="region of interest" description="Disordered" evidence="2">
    <location>
        <begin position="27"/>
        <end position="158"/>
    </location>
</feature>
<feature type="compositionally biased region" description="Polar residues" evidence="2">
    <location>
        <begin position="173"/>
        <end position="202"/>
    </location>
</feature>
<evidence type="ECO:0000256" key="2">
    <source>
        <dbReference type="SAM" id="MobiDB-lite"/>
    </source>
</evidence>
<keyword evidence="1" id="KW-0863">Zinc-finger</keyword>
<organism evidence="4 5">
    <name type="scientific">Dendryphion nanum</name>
    <dbReference type="NCBI Taxonomy" id="256645"/>
    <lineage>
        <taxon>Eukaryota</taxon>
        <taxon>Fungi</taxon>
        <taxon>Dikarya</taxon>
        <taxon>Ascomycota</taxon>
        <taxon>Pezizomycotina</taxon>
        <taxon>Dothideomycetes</taxon>
        <taxon>Pleosporomycetidae</taxon>
        <taxon>Pleosporales</taxon>
        <taxon>Torulaceae</taxon>
        <taxon>Dendryphion</taxon>
    </lineage>
</organism>
<comment type="caution">
    <text evidence="4">The sequence shown here is derived from an EMBL/GenBank/DDBJ whole genome shotgun (WGS) entry which is preliminary data.</text>
</comment>
<feature type="region of interest" description="Disordered" evidence="2">
    <location>
        <begin position="219"/>
        <end position="238"/>
    </location>
</feature>
<proteinExistence type="predicted"/>
<feature type="compositionally biased region" description="Polar residues" evidence="2">
    <location>
        <begin position="265"/>
        <end position="274"/>
    </location>
</feature>
<dbReference type="GO" id="GO:0008270">
    <property type="term" value="F:zinc ion binding"/>
    <property type="evidence" value="ECO:0007669"/>
    <property type="project" value="UniProtKB-KW"/>
</dbReference>
<gene>
    <name evidence="4" type="ORF">B0J11DRAFT_506976</name>
</gene>
<evidence type="ECO:0000259" key="3">
    <source>
        <dbReference type="PROSITE" id="PS50157"/>
    </source>
</evidence>
<dbReference type="AlphaFoldDB" id="A0A9P9ILR8"/>
<feature type="domain" description="C2H2-type" evidence="3">
    <location>
        <begin position="388"/>
        <end position="420"/>
    </location>
</feature>
<dbReference type="OrthoDB" id="3940153at2759"/>
<dbReference type="Gene3D" id="3.30.160.60">
    <property type="entry name" value="Classic Zinc Finger"/>
    <property type="match status" value="1"/>
</dbReference>
<accession>A0A9P9ILR8</accession>
<dbReference type="SMART" id="SM00355">
    <property type="entry name" value="ZnF_C2H2"/>
    <property type="match status" value="2"/>
</dbReference>
<evidence type="ECO:0000313" key="5">
    <source>
        <dbReference type="Proteomes" id="UP000700596"/>
    </source>
</evidence>
<feature type="region of interest" description="Disordered" evidence="2">
    <location>
        <begin position="415"/>
        <end position="435"/>
    </location>
</feature>
<feature type="compositionally biased region" description="Polar residues" evidence="2">
    <location>
        <begin position="321"/>
        <end position="335"/>
    </location>
</feature>
<keyword evidence="5" id="KW-1185">Reference proteome</keyword>
<feature type="compositionally biased region" description="Low complexity" evidence="2">
    <location>
        <begin position="60"/>
        <end position="70"/>
    </location>
</feature>
<name>A0A9P9ILR8_9PLEO</name>
<dbReference type="Proteomes" id="UP000700596">
    <property type="component" value="Unassembled WGS sequence"/>
</dbReference>
<dbReference type="PROSITE" id="PS00028">
    <property type="entry name" value="ZINC_FINGER_C2H2_1"/>
    <property type="match status" value="1"/>
</dbReference>
<reference evidence="4" key="1">
    <citation type="journal article" date="2021" name="Nat. Commun.">
        <title>Genetic determinants of endophytism in the Arabidopsis root mycobiome.</title>
        <authorList>
            <person name="Mesny F."/>
            <person name="Miyauchi S."/>
            <person name="Thiergart T."/>
            <person name="Pickel B."/>
            <person name="Atanasova L."/>
            <person name="Karlsson M."/>
            <person name="Huettel B."/>
            <person name="Barry K.W."/>
            <person name="Haridas S."/>
            <person name="Chen C."/>
            <person name="Bauer D."/>
            <person name="Andreopoulos W."/>
            <person name="Pangilinan J."/>
            <person name="LaButti K."/>
            <person name="Riley R."/>
            <person name="Lipzen A."/>
            <person name="Clum A."/>
            <person name="Drula E."/>
            <person name="Henrissat B."/>
            <person name="Kohler A."/>
            <person name="Grigoriev I.V."/>
            <person name="Martin F.M."/>
            <person name="Hacquard S."/>
        </authorList>
    </citation>
    <scope>NUCLEOTIDE SEQUENCE</scope>
    <source>
        <strain evidence="4">MPI-CAGE-CH-0243</strain>
    </source>
</reference>
<protein>
    <recommendedName>
        <fullName evidence="3">C2H2-type domain-containing protein</fullName>
    </recommendedName>
</protein>
<feature type="region of interest" description="Disordered" evidence="2">
    <location>
        <begin position="173"/>
        <end position="205"/>
    </location>
</feature>
<feature type="region of interest" description="Disordered" evidence="2">
    <location>
        <begin position="261"/>
        <end position="339"/>
    </location>
</feature>
<sequence length="435" mass="48010">MERNTLGEDQPPIGFKATALFLKLQLTGKGEQRISPPDYTLRIFPRSRHAGSKPTTAPLSTMSSSHTPSTGGSGRRSRAPNGEGEDQSRRANPHNSFQAGGLARQSTAPNEETWGHSPNVPSSSAPYQPPPNNSFPDNAYSSSGVHHYSDSSIRQRIPLTPTERYQQAQYVHSMPNQNPPSNRVHQYHSHQYSNPVSNNLQSPPLDASYNMPYRRERPPEATNIQRETFDPPTGSRLVSMNQVPAYNTVAAASHYEMRASREQVTDSFQPSQPWSAVHQPESTGHHYIPRSSASMSTLSSLTPSPPRQSYQQPLGEDYTHQPVSPRQYRQPSLQDAENFEEVSGSNTRVLACLYCPSTFTGIWAPGNLARHVNHKHPGGSIDADGALYYCDATGCDSKFSRNDALLKHVRDKHPQLGVKPAIKRKLSGSPPSTTE</sequence>
<dbReference type="PROSITE" id="PS50157">
    <property type="entry name" value="ZINC_FINGER_C2H2_2"/>
    <property type="match status" value="1"/>
</dbReference>
<dbReference type="InterPro" id="IPR013087">
    <property type="entry name" value="Znf_C2H2_type"/>
</dbReference>
<feature type="compositionally biased region" description="Low complexity" evidence="2">
    <location>
        <begin position="289"/>
        <end position="302"/>
    </location>
</feature>
<evidence type="ECO:0000256" key="1">
    <source>
        <dbReference type="PROSITE-ProRule" id="PRU00042"/>
    </source>
</evidence>